<feature type="chain" id="PRO_5003383231" description="Cell wall protein PhiA" evidence="1">
    <location>
        <begin position="20"/>
        <end position="301"/>
    </location>
</feature>
<proteinExistence type="predicted"/>
<protein>
    <recommendedName>
        <fullName evidence="3">Cell wall protein PhiA</fullName>
    </recommendedName>
</protein>
<comment type="caution">
    <text evidence="2">The sequence shown here is derived from an EMBL/GenBank/DDBJ whole genome shotgun (WGS) entry which is preliminary data.</text>
</comment>
<name>F9FCZ1_FUSOF</name>
<organism evidence="2">
    <name type="scientific">Fusarium oxysporum (strain Fo5176)</name>
    <name type="common">Fusarium vascular wilt</name>
    <dbReference type="NCBI Taxonomy" id="660025"/>
    <lineage>
        <taxon>Eukaryota</taxon>
        <taxon>Fungi</taxon>
        <taxon>Dikarya</taxon>
        <taxon>Ascomycota</taxon>
        <taxon>Pezizomycotina</taxon>
        <taxon>Sordariomycetes</taxon>
        <taxon>Hypocreomycetidae</taxon>
        <taxon>Hypocreales</taxon>
        <taxon>Nectriaceae</taxon>
        <taxon>Fusarium</taxon>
        <taxon>Fusarium oxysporum species complex</taxon>
    </lineage>
</organism>
<dbReference type="EMBL" id="AFQF01001374">
    <property type="protein sequence ID" value="EGU85248.1"/>
    <property type="molecule type" value="Genomic_DNA"/>
</dbReference>
<dbReference type="PaxDb" id="5507-FOXG_11567P0"/>
<dbReference type="PANTHER" id="PTHR42047:SF1">
    <property type="entry name" value="PROTEIN, PUTATIVE (AFU_ORTHOLOGUE AFUA_6G03560)-RELATED"/>
    <property type="match status" value="1"/>
</dbReference>
<accession>F9FCZ1</accession>
<sequence length="301" mass="33646">MQIKALLITPLVAAGVVSAAPKASSNPKSTFFQGLALRSASPIHFNYIQANKESFELKLKKQEASCDDGKHHNDVTFHLYNDELWLYSVGNPGQQAYVDLSGMGQGKFGYTTGAQPMPRNGQRKGWKIDKDGMLTFDGSSFVACPNGDNLEKTSWSVWVYNSIDNPGGNKNCLPFSVKAAKVKKPVGCLYSQVQPDETWIEYILNTYLLLSIFVNCHSQLDPGSTPQRRTPRPVVTVPSLTNKHKQLQTKSEYREQSAGLDVSDMAIVYEKRKNGSPVYHRWLDLSRRELNPGLKRDKLAY</sequence>
<evidence type="ECO:0000313" key="2">
    <source>
        <dbReference type="EMBL" id="EGU85248.1"/>
    </source>
</evidence>
<feature type="signal peptide" evidence="1">
    <location>
        <begin position="1"/>
        <end position="19"/>
    </location>
</feature>
<dbReference type="OrthoDB" id="4093325at2759"/>
<dbReference type="PANTHER" id="PTHR42047">
    <property type="entry name" value="PROTEIN, PUTATIVE (AFU_ORTHOLOGUE AFUA_6G03560)-RELATED"/>
    <property type="match status" value="1"/>
</dbReference>
<dbReference type="AlphaFoldDB" id="F9FCZ1"/>
<evidence type="ECO:0000256" key="1">
    <source>
        <dbReference type="SAM" id="SignalP"/>
    </source>
</evidence>
<dbReference type="InterPro" id="IPR052820">
    <property type="entry name" value="PhiA_domain"/>
</dbReference>
<keyword evidence="1" id="KW-0732">Signal</keyword>
<evidence type="ECO:0008006" key="3">
    <source>
        <dbReference type="Google" id="ProtNLM"/>
    </source>
</evidence>
<reference evidence="2" key="1">
    <citation type="journal article" date="2012" name="Mol. Plant Microbe Interact.">
        <title>A highly conserved effector in Fusarium oxysporum is required for full virulence on Arabidopsis.</title>
        <authorList>
            <person name="Thatcher L.F."/>
            <person name="Gardiner D.M."/>
            <person name="Kazan K."/>
            <person name="Manners J."/>
        </authorList>
    </citation>
    <scope>NUCLEOTIDE SEQUENCE [LARGE SCALE GENOMIC DNA]</scope>
    <source>
        <strain evidence="2">Fo5176</strain>
    </source>
</reference>
<gene>
    <name evidence="2" type="ORF">FOXB_04269</name>
</gene>